<evidence type="ECO:0000256" key="1">
    <source>
        <dbReference type="SAM" id="Phobius"/>
    </source>
</evidence>
<keyword evidence="1" id="KW-1133">Transmembrane helix</keyword>
<reference evidence="3 4" key="1">
    <citation type="submission" date="2016-05" db="EMBL/GenBank/DDBJ databases">
        <authorList>
            <person name="Lavstsen T."/>
            <person name="Jespersen J.S."/>
        </authorList>
    </citation>
    <scope>NUCLEOTIDE SEQUENCE [LARGE SCALE GENOMIC DNA]</scope>
    <source>
        <strain evidence="3 4">B7-9</strain>
    </source>
</reference>
<dbReference type="PANTHER" id="PTHR46313:SF3">
    <property type="entry name" value="PROLYCOPENE ISOMERASE, CHLOROPLASTIC"/>
    <property type="match status" value="1"/>
</dbReference>
<dbReference type="OrthoDB" id="9814556at2"/>
<sequence length="511" mass="57222">MRDRSPLRERYEVVVIGAGIGGLTAGALLAARGKDVLVLEQHYLPGGSAQTFPSGRYRFDVGPKLFFGMDHGRGNMRYHQEVFAELDEWPELSSYESYYTFRHPRGTLRIAGSTEEYLHELITCFPEEAAGIRAFYRRLDQLHELFVAMPNLPLDDPWTYATLLWRVPLERLVELNHWSQVTLGELFDRYITSPEVRSIINAEMIAFCYSDLDETPAVLGALVLIERHKGGGTFTKGGSGELAKLLIRGLEKHGGRISYRSPVIRIGVEDGRARGVVLGDGTRIKADWVISNAGVVNTFGRTGTPVTPLVDQRWLRPATRARVDQLKITDSFITLFAGVDASVFPEGTDPHTLYIDHYAQTGNDLRMICFCNSSFKDPSLAPPGKHALQIVYFDPDYCRYDVWQRNEDYAARKAEATERALTMAEQVFPGIRAGIERLEVGTPLTYEDYLAKWGGGWGVRMSVDQFAFQRFQHKTDIDRLLLVGADTHPGIGVVSVTMSGINCASLIARPR</sequence>
<dbReference type="InterPro" id="IPR002937">
    <property type="entry name" value="Amino_oxidase"/>
</dbReference>
<dbReference type="Pfam" id="PF01593">
    <property type="entry name" value="Amino_oxidase"/>
    <property type="match status" value="1"/>
</dbReference>
<evidence type="ECO:0000313" key="4">
    <source>
        <dbReference type="Proteomes" id="UP000220922"/>
    </source>
</evidence>
<accession>A0A2H3KL68</accession>
<gene>
    <name evidence="3" type="ORF">A9Q02_02050</name>
</gene>
<feature type="domain" description="Amine oxidase" evidence="2">
    <location>
        <begin position="20"/>
        <end position="507"/>
    </location>
</feature>
<dbReference type="SUPFAM" id="SSF51905">
    <property type="entry name" value="FAD/NAD(P)-binding domain"/>
    <property type="match status" value="1"/>
</dbReference>
<proteinExistence type="predicted"/>
<evidence type="ECO:0000313" key="3">
    <source>
        <dbReference type="EMBL" id="PDV98740.1"/>
    </source>
</evidence>
<evidence type="ECO:0000259" key="2">
    <source>
        <dbReference type="Pfam" id="PF01593"/>
    </source>
</evidence>
<keyword evidence="1" id="KW-0812">Transmembrane</keyword>
<dbReference type="GO" id="GO:0016116">
    <property type="term" value="P:carotenoid metabolic process"/>
    <property type="evidence" value="ECO:0007669"/>
    <property type="project" value="InterPro"/>
</dbReference>
<dbReference type="AlphaFoldDB" id="A0A2H3KL68"/>
<dbReference type="EMBL" id="LYXE01000090">
    <property type="protein sequence ID" value="PDV98740.1"/>
    <property type="molecule type" value="Genomic_DNA"/>
</dbReference>
<dbReference type="Gene3D" id="3.50.50.60">
    <property type="entry name" value="FAD/NAD(P)-binding domain"/>
    <property type="match status" value="2"/>
</dbReference>
<protein>
    <recommendedName>
        <fullName evidence="2">Amine oxidase domain-containing protein</fullName>
    </recommendedName>
</protein>
<comment type="caution">
    <text evidence="3">The sequence shown here is derived from an EMBL/GenBank/DDBJ whole genome shotgun (WGS) entry which is preliminary data.</text>
</comment>
<keyword evidence="4" id="KW-1185">Reference proteome</keyword>
<dbReference type="RefSeq" id="WP_097653174.1">
    <property type="nucleotide sequence ID" value="NZ_LYXE01000090.1"/>
</dbReference>
<name>A0A2H3KL68_9CHLR</name>
<dbReference type="Proteomes" id="UP000220922">
    <property type="component" value="Unassembled WGS sequence"/>
</dbReference>
<feature type="transmembrane region" description="Helical" evidence="1">
    <location>
        <begin position="12"/>
        <end position="31"/>
    </location>
</feature>
<dbReference type="GO" id="GO:0016491">
    <property type="term" value="F:oxidoreductase activity"/>
    <property type="evidence" value="ECO:0007669"/>
    <property type="project" value="InterPro"/>
</dbReference>
<dbReference type="InterPro" id="IPR036188">
    <property type="entry name" value="FAD/NAD-bd_sf"/>
</dbReference>
<keyword evidence="1" id="KW-0472">Membrane</keyword>
<organism evidence="3 4">
    <name type="scientific">Candidatus Chloroploca asiatica</name>
    <dbReference type="NCBI Taxonomy" id="1506545"/>
    <lineage>
        <taxon>Bacteria</taxon>
        <taxon>Bacillati</taxon>
        <taxon>Chloroflexota</taxon>
        <taxon>Chloroflexia</taxon>
        <taxon>Chloroflexales</taxon>
        <taxon>Chloroflexineae</taxon>
        <taxon>Oscillochloridaceae</taxon>
        <taxon>Candidatus Chloroploca</taxon>
    </lineage>
</organism>
<dbReference type="InterPro" id="IPR045892">
    <property type="entry name" value="CrtISO-like"/>
</dbReference>
<dbReference type="PANTHER" id="PTHR46313">
    <property type="match status" value="1"/>
</dbReference>